<keyword evidence="5" id="KW-0472">Membrane</keyword>
<dbReference type="GO" id="GO:0008053">
    <property type="term" value="P:mitochondrial fusion"/>
    <property type="evidence" value="ECO:0007669"/>
    <property type="project" value="TreeGrafter"/>
</dbReference>
<keyword evidence="2" id="KW-0547">Nucleotide-binding</keyword>
<evidence type="ECO:0000256" key="3">
    <source>
        <dbReference type="ARBA" id="ARBA00022801"/>
    </source>
</evidence>
<dbReference type="SUPFAM" id="SSF52540">
    <property type="entry name" value="P-loop containing nucleoside triphosphate hydrolases"/>
    <property type="match status" value="1"/>
</dbReference>
<dbReference type="InterPro" id="IPR027417">
    <property type="entry name" value="P-loop_NTPase"/>
</dbReference>
<evidence type="ECO:0000256" key="4">
    <source>
        <dbReference type="ARBA" id="ARBA00023134"/>
    </source>
</evidence>
<protein>
    <submittedName>
        <fullName evidence="7">Dynamin family protein</fullName>
    </submittedName>
</protein>
<dbReference type="InterPro" id="IPR045063">
    <property type="entry name" value="Dynamin_N"/>
</dbReference>
<dbReference type="Gene3D" id="3.40.50.300">
    <property type="entry name" value="P-loop containing nucleotide triphosphate hydrolases"/>
    <property type="match status" value="1"/>
</dbReference>
<dbReference type="STRING" id="119641.SAMN05421842_11638"/>
<evidence type="ECO:0000256" key="2">
    <source>
        <dbReference type="ARBA" id="ARBA00022741"/>
    </source>
</evidence>
<dbReference type="Proteomes" id="UP000199263">
    <property type="component" value="Unassembled WGS sequence"/>
</dbReference>
<reference evidence="7 8" key="1">
    <citation type="submission" date="2016-10" db="EMBL/GenBank/DDBJ databases">
        <authorList>
            <person name="de Groot N.N."/>
        </authorList>
    </citation>
    <scope>NUCLEOTIDE SEQUENCE [LARGE SCALE GENOMIC DNA]</scope>
    <source>
        <strain evidence="7 8">DSM 12992</strain>
    </source>
</reference>
<keyword evidence="4" id="KW-0342">GTP-binding</keyword>
<evidence type="ECO:0000256" key="1">
    <source>
        <dbReference type="ARBA" id="ARBA00004370"/>
    </source>
</evidence>
<dbReference type="EMBL" id="FOMG01000016">
    <property type="protein sequence ID" value="SFC99718.1"/>
    <property type="molecule type" value="Genomic_DNA"/>
</dbReference>
<accession>A0A1I1NW49</accession>
<sequence length="765" mass="88976">MTEIYIKYNPYTVETEFKINNEPIRENSTFAAQGKKRLQYWLERSDNNWNGIVDELKKATNDSELKITFEGRKIDFEDLKITVEKNKKDENNKDLTIELIHIETKNDKEILKKIDGLIDVINNGSIKELKSEEVKNAYEEVKSSKFKVNVIATMSSGKSTLINSFIGYELLPSENQACTATIARITDNDDFKEFIAECRDENENIIYEKKAVELKDIQNYNEDENVTYIDIEGPIPGISSENMNLLIVDTPGPNNSRNTDHGKLTKSIIEDKNKGIVLYVINATQFGINDDNNLLEMIAEAMKKGGKQSKDRFIFAINKCDEFDCEKKESIDKLLTSVKQYLLKYKIEDPNLFPVSAQTAKLIRMYQNDKELTRKEKKDLSVYKDFIELEGYHFDKMASLSESCRINLKEKLEAAKENGDEYEEALIHTGIPAIEEAINEYLEKYAYPIKIKDAVSELKSISGQMQMEMKLDEEIAKDSKKYEEVRIQIENANEKKRRGQGAQRLKKRIENFGIDDSKFKSIEKDVLLTFDKITRKYNNIKEIEESIAKIEINKFKKDIEGMQRTLEINLNSAIQDSVINQGEKLVKKYKEYLETLKAELKIDGFNFEKVRSIQKININDVDNLVENYERTEDIMQSKRVQNTDKRWYKPWTWGESEYYTVNEKVGEKKLVNVEELIKVSMSKIQNQVDKNIKASKVEGKERVIKLKEYFENELNKLDKLMADIIDDLNKKTASREQIIARVKENQAKKIWIDDVIKKIDNIMNI</sequence>
<dbReference type="GO" id="GO:0003924">
    <property type="term" value="F:GTPase activity"/>
    <property type="evidence" value="ECO:0007669"/>
    <property type="project" value="InterPro"/>
</dbReference>
<dbReference type="Pfam" id="PF00350">
    <property type="entry name" value="Dynamin_N"/>
    <property type="match status" value="1"/>
</dbReference>
<dbReference type="PANTHER" id="PTHR10465:SF0">
    <property type="entry name" value="SARCALUMENIN"/>
    <property type="match status" value="1"/>
</dbReference>
<proteinExistence type="predicted"/>
<dbReference type="PANTHER" id="PTHR10465">
    <property type="entry name" value="TRANSMEMBRANE GTPASE FZO1"/>
    <property type="match status" value="1"/>
</dbReference>
<dbReference type="AlphaFoldDB" id="A0A1I1NW49"/>
<dbReference type="OrthoDB" id="1899178at2"/>
<dbReference type="GO" id="GO:0005525">
    <property type="term" value="F:GTP binding"/>
    <property type="evidence" value="ECO:0007669"/>
    <property type="project" value="UniProtKB-KW"/>
</dbReference>
<comment type="subcellular location">
    <subcellularLocation>
        <location evidence="1">Membrane</location>
    </subcellularLocation>
</comment>
<feature type="domain" description="Dynamin N-terminal" evidence="6">
    <location>
        <begin position="150"/>
        <end position="296"/>
    </location>
</feature>
<evidence type="ECO:0000256" key="5">
    <source>
        <dbReference type="ARBA" id="ARBA00023136"/>
    </source>
</evidence>
<dbReference type="GO" id="GO:0016020">
    <property type="term" value="C:membrane"/>
    <property type="evidence" value="ECO:0007669"/>
    <property type="project" value="UniProtKB-SubCell"/>
</dbReference>
<dbReference type="InterPro" id="IPR027094">
    <property type="entry name" value="Mitofusin_fam"/>
</dbReference>
<organism evidence="7 8">
    <name type="scientific">Clostridium uliginosum</name>
    <dbReference type="NCBI Taxonomy" id="119641"/>
    <lineage>
        <taxon>Bacteria</taxon>
        <taxon>Bacillati</taxon>
        <taxon>Bacillota</taxon>
        <taxon>Clostridia</taxon>
        <taxon>Eubacteriales</taxon>
        <taxon>Clostridiaceae</taxon>
        <taxon>Clostridium</taxon>
    </lineage>
</organism>
<keyword evidence="3" id="KW-0378">Hydrolase</keyword>
<evidence type="ECO:0000259" key="6">
    <source>
        <dbReference type="Pfam" id="PF00350"/>
    </source>
</evidence>
<gene>
    <name evidence="7" type="ORF">SAMN05421842_11638</name>
</gene>
<keyword evidence="8" id="KW-1185">Reference proteome</keyword>
<evidence type="ECO:0000313" key="7">
    <source>
        <dbReference type="EMBL" id="SFC99718.1"/>
    </source>
</evidence>
<evidence type="ECO:0000313" key="8">
    <source>
        <dbReference type="Proteomes" id="UP000199263"/>
    </source>
</evidence>
<name>A0A1I1NW49_9CLOT</name>
<dbReference type="RefSeq" id="WP_090091700.1">
    <property type="nucleotide sequence ID" value="NZ_FOMG01000016.1"/>
</dbReference>